<protein>
    <submittedName>
        <fullName evidence="2">SDR family oxidoreductase</fullName>
    </submittedName>
</protein>
<dbReference type="PANTHER" id="PTHR43162:SF1">
    <property type="entry name" value="PRESTALK A DIFFERENTIATION PROTEIN A"/>
    <property type="match status" value="1"/>
</dbReference>
<feature type="domain" description="NAD(P)-binding" evidence="1">
    <location>
        <begin position="7"/>
        <end position="115"/>
    </location>
</feature>
<evidence type="ECO:0000313" key="3">
    <source>
        <dbReference type="Proteomes" id="UP001597010"/>
    </source>
</evidence>
<keyword evidence="3" id="KW-1185">Reference proteome</keyword>
<dbReference type="Pfam" id="PF13460">
    <property type="entry name" value="NAD_binding_10"/>
    <property type="match status" value="1"/>
</dbReference>
<dbReference type="Proteomes" id="UP001597010">
    <property type="component" value="Unassembled WGS sequence"/>
</dbReference>
<dbReference type="InterPro" id="IPR036291">
    <property type="entry name" value="NAD(P)-bd_dom_sf"/>
</dbReference>
<dbReference type="EMBL" id="JBHTHZ010000014">
    <property type="protein sequence ID" value="MFD0795441.1"/>
    <property type="molecule type" value="Genomic_DNA"/>
</dbReference>
<dbReference type="Gene3D" id="3.40.50.720">
    <property type="entry name" value="NAD(P)-binding Rossmann-like Domain"/>
    <property type="match status" value="1"/>
</dbReference>
<reference evidence="3" key="1">
    <citation type="journal article" date="2019" name="Int. J. Syst. Evol. Microbiol.">
        <title>The Global Catalogue of Microorganisms (GCM) 10K type strain sequencing project: providing services to taxonomists for standard genome sequencing and annotation.</title>
        <authorList>
            <consortium name="The Broad Institute Genomics Platform"/>
            <consortium name="The Broad Institute Genome Sequencing Center for Infectious Disease"/>
            <person name="Wu L."/>
            <person name="Ma J."/>
        </authorList>
    </citation>
    <scope>NUCLEOTIDE SEQUENCE [LARGE SCALE GENOMIC DNA]</scope>
    <source>
        <strain evidence="3">CCUG 61484</strain>
    </source>
</reference>
<dbReference type="SUPFAM" id="SSF51735">
    <property type="entry name" value="NAD(P)-binding Rossmann-fold domains"/>
    <property type="match status" value="1"/>
</dbReference>
<dbReference type="PANTHER" id="PTHR43162">
    <property type="match status" value="1"/>
</dbReference>
<gene>
    <name evidence="2" type="ORF">ACFQZX_17600</name>
</gene>
<organism evidence="2 3">
    <name type="scientific">Mucilaginibacter litoreus</name>
    <dbReference type="NCBI Taxonomy" id="1048221"/>
    <lineage>
        <taxon>Bacteria</taxon>
        <taxon>Pseudomonadati</taxon>
        <taxon>Bacteroidota</taxon>
        <taxon>Sphingobacteriia</taxon>
        <taxon>Sphingobacteriales</taxon>
        <taxon>Sphingobacteriaceae</taxon>
        <taxon>Mucilaginibacter</taxon>
    </lineage>
</organism>
<evidence type="ECO:0000313" key="2">
    <source>
        <dbReference type="EMBL" id="MFD0795441.1"/>
    </source>
</evidence>
<proteinExistence type="predicted"/>
<evidence type="ECO:0000259" key="1">
    <source>
        <dbReference type="Pfam" id="PF13460"/>
    </source>
</evidence>
<sequence>MKYTITGSTGNISKPLTQKLLDAGHQVRIITSRESHIAEIEALGAETLTGSILDTEFLSKAFAGADAVYTMIPPKMDADNWQQFIYSAGRSSIEAAVRAGVKKIVNLSSMGAHLKKRRRAGKPIPPCGRIIQPVKC</sequence>
<comment type="caution">
    <text evidence="2">The sequence shown here is derived from an EMBL/GenBank/DDBJ whole genome shotgun (WGS) entry which is preliminary data.</text>
</comment>
<dbReference type="InterPro" id="IPR016040">
    <property type="entry name" value="NAD(P)-bd_dom"/>
</dbReference>
<accession>A0ABW3AY25</accession>
<name>A0ABW3AY25_9SPHI</name>
<dbReference type="RefSeq" id="WP_377117845.1">
    <property type="nucleotide sequence ID" value="NZ_JBHTHZ010000014.1"/>
</dbReference>
<dbReference type="InterPro" id="IPR051604">
    <property type="entry name" value="Ergot_Alk_Oxidoreductase"/>
</dbReference>